<dbReference type="Proteomes" id="UP001249394">
    <property type="component" value="Chromosome"/>
</dbReference>
<evidence type="ECO:0000313" key="1">
    <source>
        <dbReference type="EMBL" id="WND16489.1"/>
    </source>
</evidence>
<reference evidence="1 2" key="1">
    <citation type="submission" date="2023-09" db="EMBL/GenBank/DDBJ databases">
        <title>The genome sequence of Streptomyces anthocyanicus.</title>
        <authorList>
            <person name="Mo P."/>
        </authorList>
    </citation>
    <scope>NUCLEOTIDE SEQUENCE [LARGE SCALE GENOMIC DNA]</scope>
    <source>
        <strain evidence="1 2">JCM 4387</strain>
    </source>
</reference>
<sequence>MNKRLWDTPNVAHDNPHDQRFHASPILGFTDTAARDAFYTGNVIQGLSDQLAPLVSAIHAYDVATTLTYVKNGDILPHYEE</sequence>
<name>A0ABY9U2G8_STRVL</name>
<proteinExistence type="predicted"/>
<accession>A0ABY9U2G8</accession>
<dbReference type="EMBL" id="CP134213">
    <property type="protein sequence ID" value="WND16489.1"/>
    <property type="molecule type" value="Genomic_DNA"/>
</dbReference>
<organism evidence="1 2">
    <name type="scientific">Streptomyces violaceus</name>
    <name type="common">Streptomyces venezuelae</name>
    <dbReference type="NCBI Taxonomy" id="1936"/>
    <lineage>
        <taxon>Bacteria</taxon>
        <taxon>Bacillati</taxon>
        <taxon>Actinomycetota</taxon>
        <taxon>Actinomycetes</taxon>
        <taxon>Kitasatosporales</taxon>
        <taxon>Streptomycetaceae</taxon>
        <taxon>Streptomyces</taxon>
    </lineage>
</organism>
<evidence type="ECO:0000313" key="2">
    <source>
        <dbReference type="Proteomes" id="UP001249394"/>
    </source>
</evidence>
<gene>
    <name evidence="1" type="ORF">RI060_03575</name>
</gene>
<protein>
    <submittedName>
        <fullName evidence="1">Uncharacterized protein</fullName>
    </submittedName>
</protein>
<keyword evidence="2" id="KW-1185">Reference proteome</keyword>